<accession>A0A0D2B638</accession>
<organism evidence="4 5">
    <name type="scientific">Exophiala spinifera</name>
    <dbReference type="NCBI Taxonomy" id="91928"/>
    <lineage>
        <taxon>Eukaryota</taxon>
        <taxon>Fungi</taxon>
        <taxon>Dikarya</taxon>
        <taxon>Ascomycota</taxon>
        <taxon>Pezizomycotina</taxon>
        <taxon>Eurotiomycetes</taxon>
        <taxon>Chaetothyriomycetidae</taxon>
        <taxon>Chaetothyriales</taxon>
        <taxon>Herpotrichiellaceae</taxon>
        <taxon>Exophiala</taxon>
    </lineage>
</organism>
<dbReference type="InterPro" id="IPR013094">
    <property type="entry name" value="AB_hydrolase_3"/>
</dbReference>
<dbReference type="VEuPathDB" id="FungiDB:PV08_07145"/>
<dbReference type="InterPro" id="IPR050300">
    <property type="entry name" value="GDXG_lipolytic_enzyme"/>
</dbReference>
<proteinExistence type="predicted"/>
<keyword evidence="1" id="KW-0378">Hydrolase</keyword>
<dbReference type="RefSeq" id="XP_016234579.1">
    <property type="nucleotide sequence ID" value="XM_016381477.1"/>
</dbReference>
<dbReference type="SUPFAM" id="SSF53474">
    <property type="entry name" value="alpha/beta-Hydrolases"/>
    <property type="match status" value="1"/>
</dbReference>
<evidence type="ECO:0000259" key="2">
    <source>
        <dbReference type="Pfam" id="PF00326"/>
    </source>
</evidence>
<evidence type="ECO:0000313" key="4">
    <source>
        <dbReference type="EMBL" id="KIW14363.1"/>
    </source>
</evidence>
<dbReference type="HOGENOM" id="CLU_012494_9_2_1"/>
<dbReference type="Pfam" id="PF00326">
    <property type="entry name" value="Peptidase_S9"/>
    <property type="match status" value="1"/>
</dbReference>
<dbReference type="AlphaFoldDB" id="A0A0D2B638"/>
<gene>
    <name evidence="4" type="ORF">PV08_07145</name>
</gene>
<dbReference type="InterPro" id="IPR029058">
    <property type="entry name" value="AB_hydrolase_fold"/>
</dbReference>
<evidence type="ECO:0000259" key="3">
    <source>
        <dbReference type="Pfam" id="PF07859"/>
    </source>
</evidence>
<feature type="domain" description="Peptidase S9 prolyl oligopeptidase catalytic" evidence="2">
    <location>
        <begin position="259"/>
        <end position="304"/>
    </location>
</feature>
<dbReference type="Proteomes" id="UP000053328">
    <property type="component" value="Unassembled WGS sequence"/>
</dbReference>
<dbReference type="Gene3D" id="3.40.50.1820">
    <property type="entry name" value="alpha/beta hydrolase"/>
    <property type="match status" value="1"/>
</dbReference>
<dbReference type="InterPro" id="IPR001375">
    <property type="entry name" value="Peptidase_S9_cat"/>
</dbReference>
<dbReference type="EMBL" id="KN847496">
    <property type="protein sequence ID" value="KIW14363.1"/>
    <property type="molecule type" value="Genomic_DNA"/>
</dbReference>
<reference evidence="4 5" key="1">
    <citation type="submission" date="2015-01" db="EMBL/GenBank/DDBJ databases">
        <title>The Genome Sequence of Exophiala spinifera CBS89968.</title>
        <authorList>
            <consortium name="The Broad Institute Genomics Platform"/>
            <person name="Cuomo C."/>
            <person name="de Hoog S."/>
            <person name="Gorbushina A."/>
            <person name="Stielow B."/>
            <person name="Teixiera M."/>
            <person name="Abouelleil A."/>
            <person name="Chapman S.B."/>
            <person name="Priest M."/>
            <person name="Young S.K."/>
            <person name="Wortman J."/>
            <person name="Nusbaum C."/>
            <person name="Birren B."/>
        </authorList>
    </citation>
    <scope>NUCLEOTIDE SEQUENCE [LARGE SCALE GENOMIC DNA]</scope>
    <source>
        <strain evidence="4 5">CBS 89968</strain>
    </source>
</reference>
<feature type="domain" description="Alpha/beta hydrolase fold-3" evidence="3">
    <location>
        <begin position="66"/>
        <end position="152"/>
    </location>
</feature>
<dbReference type="Pfam" id="PF07859">
    <property type="entry name" value="Abhydrolase_3"/>
    <property type="match status" value="1"/>
</dbReference>
<sequence length="343" mass="37413">MAGITQIPHHDGYTSRTFIYKTIDGLEIKTEVAWPETTKTSGPVPVLLHYHGNRFSFLPSWLIGSCVSRGWIFVTPDYRLIPETTAHSCLDDAVDAYNWVLTKLGPEIGLDIGKVIIAGSSAGGYLALGTSCLVSPKPQAVVTIYGMLDFSDNRYLNDSSLIFGMPPIDSSATLRKLEDLRQQERPKVISSSEVPVTVDPNAVPRFEYILALQGERLFPDYVTGVPGMRRAIVEKGIEAIPPEHRRLFPVAFGLPSDLPSFLVLHGRNDSAVPFTASEAAAHALKKAGVKVQTEFIEDAEHGFDDRLEGASNLDALPDGGDDSSASQVRALKNVVKFLEQHLG</sequence>
<name>A0A0D2B638_9EURO</name>
<dbReference type="PANTHER" id="PTHR48081:SF3">
    <property type="entry name" value="ALPHA_BETA HYDROLASE FOLD-3 DOMAIN-CONTAINING PROTEIN"/>
    <property type="match status" value="1"/>
</dbReference>
<dbReference type="GO" id="GO:0006508">
    <property type="term" value="P:proteolysis"/>
    <property type="evidence" value="ECO:0007669"/>
    <property type="project" value="InterPro"/>
</dbReference>
<protein>
    <recommendedName>
        <fullName evidence="6">Alpha/beta hydrolase fold-3 domain-containing protein</fullName>
    </recommendedName>
</protein>
<dbReference type="PANTHER" id="PTHR48081">
    <property type="entry name" value="AB HYDROLASE SUPERFAMILY PROTEIN C4A8.06C"/>
    <property type="match status" value="1"/>
</dbReference>
<evidence type="ECO:0000313" key="5">
    <source>
        <dbReference type="Proteomes" id="UP000053328"/>
    </source>
</evidence>
<dbReference type="GO" id="GO:0008236">
    <property type="term" value="F:serine-type peptidase activity"/>
    <property type="evidence" value="ECO:0007669"/>
    <property type="project" value="InterPro"/>
</dbReference>
<evidence type="ECO:0000256" key="1">
    <source>
        <dbReference type="ARBA" id="ARBA00022801"/>
    </source>
</evidence>
<dbReference type="GeneID" id="27334228"/>
<evidence type="ECO:0008006" key="6">
    <source>
        <dbReference type="Google" id="ProtNLM"/>
    </source>
</evidence>
<dbReference type="OrthoDB" id="19653at2759"/>
<keyword evidence="5" id="KW-1185">Reference proteome</keyword>
<dbReference type="STRING" id="91928.A0A0D2B638"/>